<evidence type="ECO:0000256" key="2">
    <source>
        <dbReference type="SAM" id="SignalP"/>
    </source>
</evidence>
<feature type="region of interest" description="Disordered" evidence="1">
    <location>
        <begin position="747"/>
        <end position="788"/>
    </location>
</feature>
<keyword evidence="2" id="KW-0732">Signal</keyword>
<sequence length="788" mass="86760">MLSLSSGVPWIFMVILSVQGYPYYYNNYYNNYYQRPNLYHSPPNVELKRLKRCVNQWSPDMRMYNFVQNPSFCGSTLVNDLSRITPRQLNCLMKVLDGNQNCNVWPQDVNNSPTFKTGMPNMQSRSYVSPQNHPMGPHVSLNNPPVLRPQAIHPSLLEGWVSDEEIGDLAFGGYATESRALETAPMANLMQPDNKPRLNSGSLKAGSILVIVPGKDQLEEVQRAPAPQPRFSPSLPFVSPRLQGSAMPPVPAAPPTPPQYPPPPNPSVYLPLQDDMNWIPPNKAQNGRTQMAPNIMHGNPPNFDMNSINSNFLAGGNSPSNIPFYPPTITLPQPINTQNCGPWSNPWTMGMFPYAGPCSNPSGGLFGQTFDQLHRAAEAYQKVDEPEIEINQTTTCKKKGKDGIWVPCNPEDLERNLPSLYNNNNNYGNINPTPVIPAWSGAVDKPLQQMVQIEAVDPNQAPSYAGGQVDPAVQGVIQSGGFVPRPPFPHGFRPPLTNLGQPFTGSPFAVTQRTTPITPPNYPPPQGNSQLANKYAPSLGGLGMNLPMNIGQNFGYPTTSNPYNQALPGNFGVTSNYAPQYESGSVGSYKAAYDDINSRYASLGPEKSIANLPPDHRTPSRGLGQEREGMVFAQNSKQDKLVSTERPGRSLAPLMQHDADKYNMNSLMGQGYGPMFIPSKSIPAIPLYNGFNMMGNPSRSMNMMPYGQPFYMPQMVPGGRRGPYSYFMNSPVAHGNPQNSISPGWVPMKIERSPQPADIETEKVESPEYSSTEDSIEIEDSNDESEDY</sequence>
<feature type="compositionally biased region" description="Pro residues" evidence="1">
    <location>
        <begin position="248"/>
        <end position="264"/>
    </location>
</feature>
<feature type="signal peptide" evidence="2">
    <location>
        <begin position="1"/>
        <end position="20"/>
    </location>
</feature>
<comment type="caution">
    <text evidence="3">The sequence shown here is derived from an EMBL/GenBank/DDBJ whole genome shotgun (WGS) entry which is preliminary data.</text>
</comment>
<feature type="chain" id="PRO_5043517078" evidence="2">
    <location>
        <begin position="21"/>
        <end position="788"/>
    </location>
</feature>
<proteinExistence type="predicted"/>
<gene>
    <name evidence="3" type="ORF">MNOR_LOCUS10004</name>
</gene>
<evidence type="ECO:0000313" key="3">
    <source>
        <dbReference type="EMBL" id="CAL4075919.1"/>
    </source>
</evidence>
<dbReference type="Proteomes" id="UP001497623">
    <property type="component" value="Unassembled WGS sequence"/>
</dbReference>
<reference evidence="3 4" key="1">
    <citation type="submission" date="2024-05" db="EMBL/GenBank/DDBJ databases">
        <authorList>
            <person name="Wallberg A."/>
        </authorList>
    </citation>
    <scope>NUCLEOTIDE SEQUENCE [LARGE SCALE GENOMIC DNA]</scope>
</reference>
<feature type="region of interest" description="Disordered" evidence="1">
    <location>
        <begin position="224"/>
        <end position="264"/>
    </location>
</feature>
<dbReference type="AlphaFoldDB" id="A0AAV2QBT1"/>
<protein>
    <submittedName>
        <fullName evidence="3">Uncharacterized protein</fullName>
    </submittedName>
</protein>
<evidence type="ECO:0000256" key="1">
    <source>
        <dbReference type="SAM" id="MobiDB-lite"/>
    </source>
</evidence>
<evidence type="ECO:0000313" key="4">
    <source>
        <dbReference type="Proteomes" id="UP001497623"/>
    </source>
</evidence>
<name>A0AAV2QBT1_MEGNR</name>
<accession>A0AAV2QBT1</accession>
<organism evidence="3 4">
    <name type="scientific">Meganyctiphanes norvegica</name>
    <name type="common">Northern krill</name>
    <name type="synonym">Thysanopoda norvegica</name>
    <dbReference type="NCBI Taxonomy" id="48144"/>
    <lineage>
        <taxon>Eukaryota</taxon>
        <taxon>Metazoa</taxon>
        <taxon>Ecdysozoa</taxon>
        <taxon>Arthropoda</taxon>
        <taxon>Crustacea</taxon>
        <taxon>Multicrustacea</taxon>
        <taxon>Malacostraca</taxon>
        <taxon>Eumalacostraca</taxon>
        <taxon>Eucarida</taxon>
        <taxon>Euphausiacea</taxon>
        <taxon>Euphausiidae</taxon>
        <taxon>Meganyctiphanes</taxon>
    </lineage>
</organism>
<dbReference type="EMBL" id="CAXKWB010004958">
    <property type="protein sequence ID" value="CAL4075919.1"/>
    <property type="molecule type" value="Genomic_DNA"/>
</dbReference>
<keyword evidence="4" id="KW-1185">Reference proteome</keyword>
<feature type="compositionally biased region" description="Acidic residues" evidence="1">
    <location>
        <begin position="774"/>
        <end position="788"/>
    </location>
</feature>